<accession>A0ABU0E6U3</accession>
<dbReference type="Gene3D" id="2.70.70.10">
    <property type="entry name" value="Glucose Permease (Domain IIA)"/>
    <property type="match status" value="1"/>
</dbReference>
<evidence type="ECO:0000313" key="8">
    <source>
        <dbReference type="EMBL" id="MDQ0362626.1"/>
    </source>
</evidence>
<evidence type="ECO:0000256" key="3">
    <source>
        <dbReference type="ARBA" id="ARBA00022597"/>
    </source>
</evidence>
<dbReference type="SUPFAM" id="SSF51261">
    <property type="entry name" value="Duplicated hybrid motif"/>
    <property type="match status" value="1"/>
</dbReference>
<dbReference type="InterPro" id="IPR011055">
    <property type="entry name" value="Dup_hybrid_motif"/>
</dbReference>
<name>A0ABU0E6U3_9FIRM</name>
<dbReference type="Proteomes" id="UP001230220">
    <property type="component" value="Unassembled WGS sequence"/>
</dbReference>
<dbReference type="EMBL" id="JAUSUR010000007">
    <property type="protein sequence ID" value="MDQ0362626.1"/>
    <property type="molecule type" value="Genomic_DNA"/>
</dbReference>
<evidence type="ECO:0000259" key="7">
    <source>
        <dbReference type="PROSITE" id="PS51093"/>
    </source>
</evidence>
<dbReference type="Pfam" id="PF00358">
    <property type="entry name" value="PTS_EIIA_1"/>
    <property type="match status" value="1"/>
</dbReference>
<evidence type="ECO:0000256" key="5">
    <source>
        <dbReference type="ARBA" id="ARBA00022683"/>
    </source>
</evidence>
<dbReference type="NCBIfam" id="TIGR00830">
    <property type="entry name" value="PTBA"/>
    <property type="match status" value="1"/>
</dbReference>
<sequence>MFGSIFNRNRKTKVYSPMDGKVISLDQVNDPVFSGRMVGEGVAIETTDNMVYAPADGIVTTISRARHAIGMKLDANVELLVHVGLNTNGSEDVFESHIKVGERVKKGDLVISFDFDKLAASDETVVVPVVVLNSQFHSFSNFKIDALSDSKKTVLFEVL</sequence>
<keyword evidence="5" id="KW-0598">Phosphotransferase system</keyword>
<dbReference type="InterPro" id="IPR050890">
    <property type="entry name" value="PTS_EIIA_component"/>
</dbReference>
<comment type="caution">
    <text evidence="8">The sequence shown here is derived from an EMBL/GenBank/DDBJ whole genome shotgun (WGS) entry which is preliminary data.</text>
</comment>
<evidence type="ECO:0000256" key="4">
    <source>
        <dbReference type="ARBA" id="ARBA00022679"/>
    </source>
</evidence>
<organism evidence="8 9">
    <name type="scientific">Breznakia pachnodae</name>
    <dbReference type="NCBI Taxonomy" id="265178"/>
    <lineage>
        <taxon>Bacteria</taxon>
        <taxon>Bacillati</taxon>
        <taxon>Bacillota</taxon>
        <taxon>Erysipelotrichia</taxon>
        <taxon>Erysipelotrichales</taxon>
        <taxon>Erysipelotrichaceae</taxon>
        <taxon>Breznakia</taxon>
    </lineage>
</organism>
<keyword evidence="4" id="KW-0808">Transferase</keyword>
<protein>
    <submittedName>
        <fullName evidence="8">Glucose-specific phosphotransferase system IIA component</fullName>
    </submittedName>
</protein>
<keyword evidence="3" id="KW-0762">Sugar transport</keyword>
<proteinExistence type="predicted"/>
<keyword evidence="6" id="KW-0418">Kinase</keyword>
<dbReference type="PROSITE" id="PS51093">
    <property type="entry name" value="PTS_EIIA_TYPE_1"/>
    <property type="match status" value="1"/>
</dbReference>
<evidence type="ECO:0000256" key="1">
    <source>
        <dbReference type="ARBA" id="ARBA00004496"/>
    </source>
</evidence>
<keyword evidence="9" id="KW-1185">Reference proteome</keyword>
<comment type="subcellular location">
    <subcellularLocation>
        <location evidence="1">Cytoplasm</location>
    </subcellularLocation>
</comment>
<reference evidence="8 9" key="1">
    <citation type="submission" date="2023-07" db="EMBL/GenBank/DDBJ databases">
        <title>Genomic Encyclopedia of Type Strains, Phase IV (KMG-IV): sequencing the most valuable type-strain genomes for metagenomic binning, comparative biology and taxonomic classification.</title>
        <authorList>
            <person name="Goeker M."/>
        </authorList>
    </citation>
    <scope>NUCLEOTIDE SEQUENCE [LARGE SCALE GENOMIC DNA]</scope>
    <source>
        <strain evidence="8 9">DSM 16784</strain>
    </source>
</reference>
<gene>
    <name evidence="8" type="ORF">J2S15_003380</name>
</gene>
<evidence type="ECO:0000313" key="9">
    <source>
        <dbReference type="Proteomes" id="UP001230220"/>
    </source>
</evidence>
<dbReference type="PANTHER" id="PTHR45008:SF1">
    <property type="entry name" value="PTS SYSTEM GLUCOSE-SPECIFIC EIIA COMPONENT"/>
    <property type="match status" value="1"/>
</dbReference>
<keyword evidence="2" id="KW-0813">Transport</keyword>
<feature type="domain" description="PTS EIIA type-1" evidence="7">
    <location>
        <begin position="30"/>
        <end position="133"/>
    </location>
</feature>
<dbReference type="RefSeq" id="WP_307410404.1">
    <property type="nucleotide sequence ID" value="NZ_JAUSUR010000007.1"/>
</dbReference>
<evidence type="ECO:0000256" key="2">
    <source>
        <dbReference type="ARBA" id="ARBA00022448"/>
    </source>
</evidence>
<dbReference type="InterPro" id="IPR001127">
    <property type="entry name" value="PTS_EIIA_1_perm"/>
</dbReference>
<evidence type="ECO:0000256" key="6">
    <source>
        <dbReference type="ARBA" id="ARBA00022777"/>
    </source>
</evidence>
<dbReference type="PANTHER" id="PTHR45008">
    <property type="entry name" value="PTS SYSTEM GLUCOSE-SPECIFIC EIIA COMPONENT"/>
    <property type="match status" value="1"/>
</dbReference>